<dbReference type="InterPro" id="IPR036365">
    <property type="entry name" value="PGBD-like_sf"/>
</dbReference>
<feature type="signal peptide" evidence="2">
    <location>
        <begin position="1"/>
        <end position="18"/>
    </location>
</feature>
<dbReference type="Gene3D" id="2.60.40.10">
    <property type="entry name" value="Immunoglobulins"/>
    <property type="match status" value="1"/>
</dbReference>
<dbReference type="SUPFAM" id="SSF49313">
    <property type="entry name" value="Cadherin-like"/>
    <property type="match status" value="1"/>
</dbReference>
<gene>
    <name evidence="5" type="ORF">UT27_C0011G0029</name>
</gene>
<dbReference type="EMBL" id="LBWE01000011">
    <property type="protein sequence ID" value="KKR01144.1"/>
    <property type="molecule type" value="Genomic_DNA"/>
</dbReference>
<evidence type="ECO:0000259" key="4">
    <source>
        <dbReference type="Pfam" id="PF10342"/>
    </source>
</evidence>
<dbReference type="InterPro" id="IPR015919">
    <property type="entry name" value="Cadherin-like_sf"/>
</dbReference>
<evidence type="ECO:0000313" key="6">
    <source>
        <dbReference type="Proteomes" id="UP000033998"/>
    </source>
</evidence>
<organism evidence="5 6">
    <name type="scientific">Candidatus Nomurabacteria bacterium GW2011_GWD2_39_12</name>
    <dbReference type="NCBI Taxonomy" id="1618759"/>
    <lineage>
        <taxon>Bacteria</taxon>
        <taxon>Candidatus Nomuraibacteriota</taxon>
    </lineage>
</organism>
<evidence type="ECO:0000256" key="1">
    <source>
        <dbReference type="ARBA" id="ARBA00022729"/>
    </source>
</evidence>
<comment type="caution">
    <text evidence="5">The sequence shown here is derived from an EMBL/GenBank/DDBJ whole genome shotgun (WGS) entry which is preliminary data.</text>
</comment>
<keyword evidence="1 2" id="KW-0732">Signal</keyword>
<dbReference type="InterPro" id="IPR036366">
    <property type="entry name" value="PGBDSf"/>
</dbReference>
<dbReference type="SUPFAM" id="SSF47090">
    <property type="entry name" value="PGBD-like"/>
    <property type="match status" value="1"/>
</dbReference>
<dbReference type="AlphaFoldDB" id="A0A837HQ26"/>
<dbReference type="GO" id="GO:0005509">
    <property type="term" value="F:calcium ion binding"/>
    <property type="evidence" value="ECO:0007669"/>
    <property type="project" value="InterPro"/>
</dbReference>
<accession>A0A837HQ26</accession>
<evidence type="ECO:0000313" key="5">
    <source>
        <dbReference type="EMBL" id="KKR01144.1"/>
    </source>
</evidence>
<protein>
    <submittedName>
        <fullName evidence="5">Outer membrane autotransporter barrel domain protein</fullName>
    </submittedName>
</protein>
<dbReference type="Pfam" id="PF10342">
    <property type="entry name" value="Kre9_KNH"/>
    <property type="match status" value="1"/>
</dbReference>
<name>A0A837HQ26_9BACT</name>
<dbReference type="InterPro" id="IPR018466">
    <property type="entry name" value="Kre9/Knh1-like_N"/>
</dbReference>
<feature type="domain" description="Yeast cell wall synthesis Kre9/Knh1-like N-terminal" evidence="4">
    <location>
        <begin position="251"/>
        <end position="325"/>
    </location>
</feature>
<sequence>MFVLAFALFNFNLNFASALVGTYRDIPGCTETSNYSTTSGQSCRDTTAVAGCQTGYLFSPVTGQACGGSNSGSNNDSQDNSSTISQFNSVFKSSFRVGSKGNDVKILQQFLKDEGYYFGKIDGKYGKISARAVKDFQDDNNLTVISKPVSPQPPYVSASELVTCVFSSSTNPITTEVQCYGYLTPTTTSSTTETRFSFSCSGIGSCTTKVNGPINTSLTWLSSCEGKLNTTIDGKNENVYFCGSTATTVLSPNGGEVWQAGSTQTVRWNVGDSSISQVNLTLRRVGYTGATNDLYLLASNTGSVTFTLPSSYATGSYFLRIEKSDGTLLDESNSSFTISSTSAQPSNLTITTPSPLPNAKVGQSYSVNIEATGGVGSYIWALGADSSLPNGLSFTAGSSSSVITGTPTIAGTYTFTITATSGSQAVAKQFTSTVDPADVVITPAPTGCTPSQNSVAPTASINSVGSITITSPNGGECLTKGSAKSITWTNSSNINQISIMLKDSNGTGDWIAYNIPNTGSYSWNVSKWNTTNTQFKIEIIGYETGVGSVTEGSDNFFTVN</sequence>
<dbReference type="GO" id="GO:0016020">
    <property type="term" value="C:membrane"/>
    <property type="evidence" value="ECO:0007669"/>
    <property type="project" value="InterPro"/>
</dbReference>
<feature type="chain" id="PRO_5032684055" evidence="2">
    <location>
        <begin position="19"/>
        <end position="560"/>
    </location>
</feature>
<dbReference type="Pfam" id="PF01471">
    <property type="entry name" value="PG_binding_1"/>
    <property type="match status" value="1"/>
</dbReference>
<evidence type="ECO:0000259" key="3">
    <source>
        <dbReference type="Pfam" id="PF01471"/>
    </source>
</evidence>
<dbReference type="InterPro" id="IPR013783">
    <property type="entry name" value="Ig-like_fold"/>
</dbReference>
<dbReference type="Proteomes" id="UP000033998">
    <property type="component" value="Unassembled WGS sequence"/>
</dbReference>
<reference evidence="5" key="1">
    <citation type="journal article" date="2015" name="Nature">
        <title>rRNA introns, odd ribosomes, and small enigmatic genomes across a large radiation of phyla.</title>
        <authorList>
            <person name="Brown C.T."/>
            <person name="Hug L.A."/>
            <person name="Thomas B.C."/>
            <person name="Sharon I."/>
            <person name="Castelle C.J."/>
            <person name="Singh A."/>
            <person name="Wilkins M.J."/>
            <person name="Williams K.H."/>
            <person name="Banfield J.F."/>
        </authorList>
    </citation>
    <scope>NUCLEOTIDE SEQUENCE [LARGE SCALE GENOMIC DNA]</scope>
</reference>
<evidence type="ECO:0000256" key="2">
    <source>
        <dbReference type="SAM" id="SignalP"/>
    </source>
</evidence>
<dbReference type="Gene3D" id="1.10.101.10">
    <property type="entry name" value="PGBD-like superfamily/PGBD"/>
    <property type="match status" value="1"/>
</dbReference>
<proteinExistence type="predicted"/>
<dbReference type="InterPro" id="IPR002477">
    <property type="entry name" value="Peptidoglycan-bd-like"/>
</dbReference>
<feature type="domain" description="Peptidoglycan binding-like" evidence="3">
    <location>
        <begin position="101"/>
        <end position="144"/>
    </location>
</feature>